<dbReference type="InterPro" id="IPR004314">
    <property type="entry name" value="Neprosin"/>
</dbReference>
<dbReference type="EMBL" id="JABWDY010020368">
    <property type="protein sequence ID" value="KAF5193209.1"/>
    <property type="molecule type" value="Genomic_DNA"/>
</dbReference>
<dbReference type="Proteomes" id="UP000554482">
    <property type="component" value="Unassembled WGS sequence"/>
</dbReference>
<comment type="caution">
    <text evidence="2">The sequence shown here is derived from an EMBL/GenBank/DDBJ whole genome shotgun (WGS) entry which is preliminary data.</text>
</comment>
<dbReference type="PANTHER" id="PTHR31589">
    <property type="entry name" value="PROTEIN, PUTATIVE (DUF239)-RELATED-RELATED"/>
    <property type="match status" value="1"/>
</dbReference>
<accession>A0A7J6W702</accession>
<dbReference type="AlphaFoldDB" id="A0A7J6W702"/>
<dbReference type="PANTHER" id="PTHR31589:SF110">
    <property type="entry name" value="PROTEIN, PUTATIVE (DUF239)-RELATED"/>
    <property type="match status" value="1"/>
</dbReference>
<evidence type="ECO:0000259" key="1">
    <source>
        <dbReference type="PROSITE" id="PS52045"/>
    </source>
</evidence>
<dbReference type="Pfam" id="PF03080">
    <property type="entry name" value="Neprosin"/>
    <property type="match status" value="1"/>
</dbReference>
<dbReference type="OrthoDB" id="1858978at2759"/>
<dbReference type="PROSITE" id="PS52045">
    <property type="entry name" value="NEPROSIN_PEP_CD"/>
    <property type="match status" value="1"/>
</dbReference>
<organism evidence="2 3">
    <name type="scientific">Thalictrum thalictroides</name>
    <name type="common">Rue-anemone</name>
    <name type="synonym">Anemone thalictroides</name>
    <dbReference type="NCBI Taxonomy" id="46969"/>
    <lineage>
        <taxon>Eukaryota</taxon>
        <taxon>Viridiplantae</taxon>
        <taxon>Streptophyta</taxon>
        <taxon>Embryophyta</taxon>
        <taxon>Tracheophyta</taxon>
        <taxon>Spermatophyta</taxon>
        <taxon>Magnoliopsida</taxon>
        <taxon>Ranunculales</taxon>
        <taxon>Ranunculaceae</taxon>
        <taxon>Thalictroideae</taxon>
        <taxon>Thalictrum</taxon>
    </lineage>
</organism>
<dbReference type="Gene3D" id="3.90.1320.10">
    <property type="entry name" value="Outer-capsid protein sigma 3, large lobe"/>
    <property type="match status" value="1"/>
</dbReference>
<feature type="domain" description="Neprosin PEP catalytic" evidence="1">
    <location>
        <begin position="60"/>
        <end position="318"/>
    </location>
</feature>
<gene>
    <name evidence="2" type="ORF">FRX31_017204</name>
</gene>
<dbReference type="InterPro" id="IPR053168">
    <property type="entry name" value="Glutamic_endopeptidase"/>
</dbReference>
<evidence type="ECO:0000313" key="3">
    <source>
        <dbReference type="Proteomes" id="UP000554482"/>
    </source>
</evidence>
<protein>
    <submittedName>
        <fullName evidence="2">Nep-interacting protein</fullName>
    </submittedName>
</protein>
<reference evidence="2 3" key="1">
    <citation type="submission" date="2020-06" db="EMBL/GenBank/DDBJ databases">
        <title>Transcriptomic and genomic resources for Thalictrum thalictroides and T. hernandezii: Facilitating candidate gene discovery in an emerging model plant lineage.</title>
        <authorList>
            <person name="Arias T."/>
            <person name="Riano-Pachon D.M."/>
            <person name="Di Stilio V.S."/>
        </authorList>
    </citation>
    <scope>NUCLEOTIDE SEQUENCE [LARGE SCALE GENOMIC DNA]</scope>
    <source>
        <strain evidence="3">cv. WT478/WT964</strain>
        <tissue evidence="2">Leaves</tissue>
    </source>
</reference>
<proteinExistence type="predicted"/>
<evidence type="ECO:0000313" key="2">
    <source>
        <dbReference type="EMBL" id="KAF5193209.1"/>
    </source>
</evidence>
<name>A0A7J6W702_THATH</name>
<sequence>MRPTFLPNGMVSKTSSSHKTATLTSVDCPQGTVPIRRYKKEDLIRIKSFSDSRVSNLHLMSNENPRQYLAILRSTKLEPQRGIRATMSLNNPHPVDNTQASMAEMWVQSNVGDQMNGLQAGWIVSPQLNGDDHTHLFTLTTTNSYKTSCFNTLCGSFIQTDPSTPVDTELSPISVFEGQQYVIDLEIIQDNVTLDWWLVLNGNIYVGYFPADIFTQLTGGGSYIAWGGLTRSQVGRLSPPMGTGYDGVGSYNFKTLGYFYNLKLVDASNNYIDPNRHHLKTYADSHCYAISYLGKYKDTGHTLFYGGKDYEIVDPPCSFP</sequence>
<keyword evidence="3" id="KW-1185">Reference proteome</keyword>